<proteinExistence type="predicted"/>
<dbReference type="InterPro" id="IPR040775">
    <property type="entry name" value="Tail_spike_N"/>
</dbReference>
<accession>A0A2Z4QEL2</accession>
<dbReference type="EMBL" id="MH252123">
    <property type="protein sequence ID" value="AWY08126.1"/>
    <property type="molecule type" value="Genomic_DNA"/>
</dbReference>
<dbReference type="GeneID" id="54993967"/>
<dbReference type="Proteomes" id="UP000250540">
    <property type="component" value="Segment"/>
</dbReference>
<organism evidence="2 3">
    <name type="scientific">Klebsiella phage ZCKP1</name>
    <dbReference type="NCBI Taxonomy" id="2201417"/>
    <lineage>
        <taxon>Viruses</taxon>
        <taxon>Duplodnaviria</taxon>
        <taxon>Heunggongvirae</taxon>
        <taxon>Uroviricota</taxon>
        <taxon>Caudoviricetes</taxon>
        <taxon>Stephanstirmvirinae</taxon>
        <taxon>Phapecoctavirus</taxon>
        <taxon>Phapecoctavirus ZCKP1</taxon>
        <taxon>Klebsiella virus ZCKP1</taxon>
    </lineage>
</organism>
<protein>
    <submittedName>
        <fullName evidence="2">Tail protein</fullName>
    </submittedName>
</protein>
<evidence type="ECO:0000259" key="1">
    <source>
        <dbReference type="Pfam" id="PF18668"/>
    </source>
</evidence>
<evidence type="ECO:0000313" key="3">
    <source>
        <dbReference type="Proteomes" id="UP000250540"/>
    </source>
</evidence>
<reference evidence="2 3" key="1">
    <citation type="submission" date="2018-04" db="EMBL/GenBank/DDBJ databases">
        <title>Bacteriophage ZCKP1: a potential treatment for Klebsiella pneumoniae isolated from Egyptian diabetic foot patients.</title>
        <authorList>
            <person name="Taha O.A."/>
            <person name="Connerton P.L."/>
            <person name="Connerton I.F."/>
            <person name="El-Shibiny A."/>
        </authorList>
    </citation>
    <scope>NUCLEOTIDE SEQUENCE [LARGE SCALE GENOMIC DNA]</scope>
</reference>
<dbReference type="Gene3D" id="2.10.10.80">
    <property type="match status" value="1"/>
</dbReference>
<feature type="domain" description="Tail spike TSP1/Gp66 N-terminal" evidence="1">
    <location>
        <begin position="93"/>
        <end position="150"/>
    </location>
</feature>
<dbReference type="SMR" id="A0A2Z4QEL2"/>
<dbReference type="Pfam" id="PF18668">
    <property type="entry name" value="Tail_spike_N"/>
    <property type="match status" value="1"/>
</dbReference>
<dbReference type="KEGG" id="vg:54993967"/>
<evidence type="ECO:0000313" key="2">
    <source>
        <dbReference type="EMBL" id="AWY08126.1"/>
    </source>
</evidence>
<name>A0A2Z4QEL2_9CAUD</name>
<keyword evidence="3" id="KW-1185">Reference proteome</keyword>
<sequence>MSTTITNLPETSKVNGSDYLVLDQPDKTVKSTVSNFLTDTGVVLATQLKDTDGADLIQSSNGNTVQEELNNNLLNDREQWRRSLAEAGLTLVDGSFEDGATLNNNTDAVWYIAGGQCYTWGGAFPKAVPADSTPTSTGGIGLGAWVSVGDATLRRELASITGQLLVGSARHLDDLRGIFPGVSSRIKTLGALAAYDGGGDTWVFDPSDMSSLVSLYPKIFIAPTTDPSGASGAWKLAWNMKGINASAYGIGLSKSYSHDTEALQQLGDWNKAIQWINLPSEMYITELNYTENPKFYGIAGANSDLSDTRGMGSREHGSIIYARDADSSNPVIHIHGNPGTDRLGGVDICYVSVVSVDLIENRNLTIKPELNQRSTRTAVFLEYIASKTNIQGLGIFGFKKCLYGNEVWDGSIRDLAISIGSDENGTEPAVFFGSYGSDNSNNLTIDTFRIEHCPYSLEVDFVDHVRFVNGKIETYRKPDATHHVVKVGSKAERYLFSGVMFVTNPTTETPYLYEQGKQGTYSSCWMTVGGIAGNYPGVRWIYRDPTGTSVVKFMGMTINGPMQADGTDPTAYPIYLASYDEFGGTINCYDSFTVNGSVVNPSYQGLICMNTGTKMGKLHINTNNITKTAGTVFYARGGDYDIGKPTLAGAPHSLLAGVKNDIRKMITSASDIEIYRRETILLSPGTTLNSMTGFEGQVIRVMTFGTGCIIKHSGRINNSSGTDISMTANTVYTYMMLTGTTAKQI</sequence>
<dbReference type="RefSeq" id="YP_009803404.1">
    <property type="nucleotide sequence ID" value="NC_047994.1"/>
</dbReference>